<dbReference type="PANTHER" id="PTHR36838:SF3">
    <property type="entry name" value="TRANSPORTER AUXIN EFFLUX CARRIER EC FAMILY"/>
    <property type="match status" value="1"/>
</dbReference>
<organism evidence="8 9">
    <name type="scientific">Aliisedimentitalea scapharcae</name>
    <dbReference type="NCBI Taxonomy" id="1524259"/>
    <lineage>
        <taxon>Bacteria</taxon>
        <taxon>Pseudomonadati</taxon>
        <taxon>Pseudomonadota</taxon>
        <taxon>Alphaproteobacteria</taxon>
        <taxon>Rhodobacterales</taxon>
        <taxon>Roseobacteraceae</taxon>
        <taxon>Aliisedimentitalea</taxon>
    </lineage>
</organism>
<accession>A0ABZ2XTL3</accession>
<comment type="subcellular location">
    <subcellularLocation>
        <location evidence="1">Membrane</location>
        <topology evidence="1">Multi-pass membrane protein</topology>
    </subcellularLocation>
</comment>
<proteinExistence type="predicted"/>
<dbReference type="RefSeq" id="WP_406646271.1">
    <property type="nucleotide sequence ID" value="NZ_CP123584.1"/>
</dbReference>
<gene>
    <name evidence="8" type="ORF">QEZ52_19370</name>
</gene>
<feature type="transmembrane region" description="Helical" evidence="7">
    <location>
        <begin position="286"/>
        <end position="306"/>
    </location>
</feature>
<feature type="transmembrane region" description="Helical" evidence="7">
    <location>
        <begin position="224"/>
        <end position="247"/>
    </location>
</feature>
<keyword evidence="5 7" id="KW-1133">Transmembrane helix</keyword>
<feature type="transmembrane region" description="Helical" evidence="7">
    <location>
        <begin position="34"/>
        <end position="53"/>
    </location>
</feature>
<keyword evidence="3" id="KW-1003">Cell membrane</keyword>
<evidence type="ECO:0000313" key="8">
    <source>
        <dbReference type="EMBL" id="WZK88732.1"/>
    </source>
</evidence>
<feature type="transmembrane region" description="Helical" evidence="7">
    <location>
        <begin position="168"/>
        <end position="188"/>
    </location>
</feature>
<evidence type="ECO:0000256" key="4">
    <source>
        <dbReference type="ARBA" id="ARBA00022692"/>
    </source>
</evidence>
<evidence type="ECO:0000256" key="1">
    <source>
        <dbReference type="ARBA" id="ARBA00004141"/>
    </source>
</evidence>
<keyword evidence="9" id="KW-1185">Reference proteome</keyword>
<feature type="transmembrane region" description="Helical" evidence="7">
    <location>
        <begin position="114"/>
        <end position="147"/>
    </location>
</feature>
<dbReference type="Pfam" id="PF03547">
    <property type="entry name" value="Mem_trans"/>
    <property type="match status" value="1"/>
</dbReference>
<evidence type="ECO:0000256" key="7">
    <source>
        <dbReference type="SAM" id="Phobius"/>
    </source>
</evidence>
<evidence type="ECO:0000256" key="3">
    <source>
        <dbReference type="ARBA" id="ARBA00022475"/>
    </source>
</evidence>
<feature type="transmembrane region" description="Helical" evidence="7">
    <location>
        <begin position="5"/>
        <end position="22"/>
    </location>
</feature>
<dbReference type="EMBL" id="CP123584">
    <property type="protein sequence ID" value="WZK88732.1"/>
    <property type="molecule type" value="Genomic_DNA"/>
</dbReference>
<keyword evidence="4 7" id="KW-0812">Transmembrane</keyword>
<protein>
    <submittedName>
        <fullName evidence="8">AEC family transporter</fullName>
    </submittedName>
</protein>
<keyword evidence="6 7" id="KW-0472">Membrane</keyword>
<evidence type="ECO:0000313" key="9">
    <source>
        <dbReference type="Proteomes" id="UP001623232"/>
    </source>
</evidence>
<sequence length="309" mass="32544">MIDIFMRTLPFFAIIGLGYWAGRSRFFSEDATVYLTKFVFYFALSAMIFRFSASLSFAEIFNGRLVLAYLLGTAATYLVATLVARLRGVDIPTTAVESQCAAIGNVGFLGLPMLAALFGTAAIGVVMLVLAVDLVVFSSLIVVLINVGRGQGLGLKTLRQVGMGLLRNPMIVSITLGLSWAALALPLPDPFDEFLSILGGAATPGALFAIGASLASKSAERMQIAIWLSSAKLILHPALVALCVLVLLPVDPYSAAVTISAAALPVAGNVYMLAQHYGIAPHRVSASILFSTVASIATIPLVIAWVGTF</sequence>
<evidence type="ECO:0000256" key="2">
    <source>
        <dbReference type="ARBA" id="ARBA00022448"/>
    </source>
</evidence>
<dbReference type="Proteomes" id="UP001623232">
    <property type="component" value="Chromosome"/>
</dbReference>
<feature type="transmembrane region" description="Helical" evidence="7">
    <location>
        <begin position="253"/>
        <end position="274"/>
    </location>
</feature>
<evidence type="ECO:0000256" key="5">
    <source>
        <dbReference type="ARBA" id="ARBA00022989"/>
    </source>
</evidence>
<keyword evidence="2" id="KW-0813">Transport</keyword>
<evidence type="ECO:0000256" key="6">
    <source>
        <dbReference type="ARBA" id="ARBA00023136"/>
    </source>
</evidence>
<feature type="transmembrane region" description="Helical" evidence="7">
    <location>
        <begin position="194"/>
        <end position="212"/>
    </location>
</feature>
<dbReference type="PANTHER" id="PTHR36838">
    <property type="entry name" value="AUXIN EFFLUX CARRIER FAMILY PROTEIN"/>
    <property type="match status" value="1"/>
</dbReference>
<name>A0ABZ2XTL3_9RHOB</name>
<reference evidence="8 9" key="1">
    <citation type="submission" date="2023-04" db="EMBL/GenBank/DDBJ databases">
        <title>Complete genome sequence of Alisedimentitalea scapharcae.</title>
        <authorList>
            <person name="Rong J.-C."/>
            <person name="Yi M.-L."/>
            <person name="Zhao Q."/>
        </authorList>
    </citation>
    <scope>NUCLEOTIDE SEQUENCE [LARGE SCALE GENOMIC DNA]</scope>
    <source>
        <strain evidence="8 9">KCTC 42119</strain>
    </source>
</reference>
<dbReference type="InterPro" id="IPR004776">
    <property type="entry name" value="Mem_transp_PIN-like"/>
</dbReference>
<feature type="transmembrane region" description="Helical" evidence="7">
    <location>
        <begin position="65"/>
        <end position="84"/>
    </location>
</feature>